<name>M9XDR3_MEIRD</name>
<reference evidence="2 3" key="1">
    <citation type="submission" date="2013-04" db="EMBL/GenBank/DDBJ databases">
        <authorList>
            <person name="Chin J."/>
            <person name="Alexander D.H."/>
            <person name="Marks P."/>
            <person name="Korlach J."/>
            <person name="Clum A."/>
            <person name="Copeland A."/>
        </authorList>
    </citation>
    <scope>NUCLEOTIDE SEQUENCE [LARGE SCALE GENOMIC DNA]</scope>
    <source>
        <strain evidence="3">ATCC 35948 / DSM 1279 / VKM B-1258 / 21</strain>
    </source>
</reference>
<dbReference type="Proteomes" id="UP000013026">
    <property type="component" value="Chromosome"/>
</dbReference>
<dbReference type="AlphaFoldDB" id="M9XDR3"/>
<accession>M9XDR3</accession>
<feature type="transmembrane region" description="Helical" evidence="1">
    <location>
        <begin position="5"/>
        <end position="23"/>
    </location>
</feature>
<evidence type="ECO:0000256" key="1">
    <source>
        <dbReference type="SAM" id="Phobius"/>
    </source>
</evidence>
<keyword evidence="1" id="KW-1133">Transmembrane helix</keyword>
<gene>
    <name evidence="2" type="ORF">K649_07300</name>
</gene>
<dbReference type="KEGG" id="mre:K649_07300"/>
<dbReference type="PATRIC" id="fig|504728.9.peg.1504"/>
<evidence type="ECO:0000313" key="3">
    <source>
        <dbReference type="Proteomes" id="UP000013026"/>
    </source>
</evidence>
<dbReference type="EMBL" id="CP005385">
    <property type="protein sequence ID" value="AGK04758.1"/>
    <property type="molecule type" value="Genomic_DNA"/>
</dbReference>
<sequence>MLSSILALFIADVVVGWLVLVFLRNTPPTLQTFSWHISIMTMLIFIALLVDGLKCHFEGARYLLGQRLLTSDQVTEEPCSESFKS</sequence>
<protein>
    <submittedName>
        <fullName evidence="2">Uncharacterized protein</fullName>
    </submittedName>
</protein>
<evidence type="ECO:0000313" key="2">
    <source>
        <dbReference type="EMBL" id="AGK04758.1"/>
    </source>
</evidence>
<keyword evidence="1" id="KW-0472">Membrane</keyword>
<keyword evidence="1" id="KW-0812">Transmembrane</keyword>
<proteinExistence type="predicted"/>
<organism evidence="2 3">
    <name type="scientific">Meiothermus ruber (strain ATCC 35948 / DSM 1279 / VKM B-1258 / 21)</name>
    <name type="common">Thermus ruber</name>
    <dbReference type="NCBI Taxonomy" id="504728"/>
    <lineage>
        <taxon>Bacteria</taxon>
        <taxon>Thermotogati</taxon>
        <taxon>Deinococcota</taxon>
        <taxon>Deinococci</taxon>
        <taxon>Thermales</taxon>
        <taxon>Thermaceae</taxon>
        <taxon>Meiothermus</taxon>
    </lineage>
</organism>
<feature type="transmembrane region" description="Helical" evidence="1">
    <location>
        <begin position="35"/>
        <end position="53"/>
    </location>
</feature>
<dbReference type="STRING" id="504728.K649_07300"/>